<keyword evidence="5" id="KW-0175">Coiled coil</keyword>
<sequence length="797" mass="91663">MTDPFPLTPQIVRGLNDKLYEKRKAAALEIEKIIRDYLQENDFDRIKQIIKTLNNDFAYSIVPNSRNGGLISLAAAAIALGPNVDKYLEDIVPPVLSCFTDQDSRVRYYACESMYNITKVARGLILKYFNEIFDALSKLAADSELSVKNGAELLDRLIKDVVSEHSIYYYPNDENLTSEERRNMAIYRDENGEMLQRPNHITIFSVPRFIPLLSERIHSLNPFTRQFLVQWISVLDTIPDIELIAYLPDYLDGLFNYLSDPNMDVRVATLNVLSEFLREIRQISEIQSHQQKINKEKRKEIIKSKKLIKNKKENSTMEIQNQNQIENVTVNKNESNEVNNENQEVSNEVKDNNEQKSSYPYVFGQNIVLDYPRMIKILEPYLASNDEETQATALKWINEFILLVKETMLPFIPMLLDSVLPSLSHSSQDILLYIYIYLLYFIILILYTESKTFNFQETVNVIINQFQHEQEETRTASMDWLLMLHKKAPSQVISTDKTILSSLLKGLSDSSEEVIKRDLQLLAQIAHYSDENYFTQFMVNLLSLFSTDRRLLENRGSLIIRQLCVTLNPEKIYITFSEILEKEEDLEFASIMIQNLNIILITASELVELRKKLRHLETKEGSQLFVSLYKSWSHNPIATFSLCLLAQAYAHAAYLLQIFSELEITVNFLIQVDKLVQLLESPVFTYLRLQLLEPEKYPALFKCLYGLLMFLPQSSAFATLRNRLSSVSSMVTLNFNESINQLIQTNLMLSQSLSSSPLNNQKLSNSNINSSPSSPIIYNTSHDSPGSSSGGLFSGKR</sequence>
<gene>
    <name evidence="9" type="ORF">BCR32DRAFT_213820</name>
</gene>
<dbReference type="Gene3D" id="1.25.10.10">
    <property type="entry name" value="Leucine-rich Repeat Variant"/>
    <property type="match status" value="2"/>
</dbReference>
<dbReference type="InterPro" id="IPR026825">
    <property type="entry name" value="Vac14"/>
</dbReference>
<dbReference type="Proteomes" id="UP000193944">
    <property type="component" value="Unassembled WGS sequence"/>
</dbReference>
<reference evidence="9 10" key="2">
    <citation type="submission" date="2016-08" db="EMBL/GenBank/DDBJ databases">
        <title>Pervasive Adenine N6-methylation of Active Genes in Fungi.</title>
        <authorList>
            <consortium name="DOE Joint Genome Institute"/>
            <person name="Mondo S.J."/>
            <person name="Dannebaum R.O."/>
            <person name="Kuo R.C."/>
            <person name="Labutti K."/>
            <person name="Haridas S."/>
            <person name="Kuo A."/>
            <person name="Salamov A."/>
            <person name="Ahrendt S.R."/>
            <person name="Lipzen A."/>
            <person name="Sullivan W."/>
            <person name="Andreopoulos W.B."/>
            <person name="Clum A."/>
            <person name="Lindquist E."/>
            <person name="Daum C."/>
            <person name="Ramamoorthy G.K."/>
            <person name="Gryganskyi A."/>
            <person name="Culley D."/>
            <person name="Magnuson J.K."/>
            <person name="James T.Y."/>
            <person name="O'Malley M.A."/>
            <person name="Stajich J.E."/>
            <person name="Spatafora J.W."/>
            <person name="Visel A."/>
            <person name="Grigoriev I.V."/>
        </authorList>
    </citation>
    <scope>NUCLEOTIDE SEQUENCE [LARGE SCALE GENOMIC DNA]</scope>
    <source>
        <strain evidence="9 10">S4</strain>
    </source>
</reference>
<evidence type="ECO:0000259" key="8">
    <source>
        <dbReference type="Pfam" id="PF11916"/>
    </source>
</evidence>
<comment type="subcellular location">
    <subcellularLocation>
        <location evidence="1">Endomembrane system</location>
    </subcellularLocation>
</comment>
<evidence type="ECO:0000256" key="4">
    <source>
        <dbReference type="ARBA" id="ARBA00023136"/>
    </source>
</evidence>
<keyword evidence="10" id="KW-1185">Reference proteome</keyword>
<proteinExistence type="inferred from homology"/>
<dbReference type="SUPFAM" id="SSF48371">
    <property type="entry name" value="ARM repeat"/>
    <property type="match status" value="1"/>
</dbReference>
<comment type="similarity">
    <text evidence="2">Belongs to the VAC14 family.</text>
</comment>
<accession>A0A1Y1VPQ6</accession>
<dbReference type="InterPro" id="IPR021841">
    <property type="entry name" value="VAC14_Fig4p-bd"/>
</dbReference>
<dbReference type="GO" id="GO:0070772">
    <property type="term" value="C:PAS complex"/>
    <property type="evidence" value="ECO:0007669"/>
    <property type="project" value="InterPro"/>
</dbReference>
<evidence type="ECO:0000256" key="3">
    <source>
        <dbReference type="ARBA" id="ARBA00022737"/>
    </source>
</evidence>
<dbReference type="Pfam" id="PF11916">
    <property type="entry name" value="Vac14_Fig4_bd"/>
    <property type="match status" value="1"/>
</dbReference>
<evidence type="ECO:0000256" key="5">
    <source>
        <dbReference type="SAM" id="Coils"/>
    </source>
</evidence>
<dbReference type="GO" id="GO:0000329">
    <property type="term" value="C:fungal-type vacuole membrane"/>
    <property type="evidence" value="ECO:0007669"/>
    <property type="project" value="TreeGrafter"/>
</dbReference>
<keyword evidence="7" id="KW-1133">Transmembrane helix</keyword>
<evidence type="ECO:0000256" key="2">
    <source>
        <dbReference type="ARBA" id="ARBA00010225"/>
    </source>
</evidence>
<evidence type="ECO:0000256" key="7">
    <source>
        <dbReference type="SAM" id="Phobius"/>
    </source>
</evidence>
<feature type="compositionally biased region" description="Gly residues" evidence="6">
    <location>
        <begin position="788"/>
        <end position="797"/>
    </location>
</feature>
<name>A0A1Y1VPQ6_9FUNG</name>
<dbReference type="OrthoDB" id="5574975at2759"/>
<feature type="domain" description="Vacuolar protein 14 C-terminal Fig4-binding" evidence="8">
    <location>
        <begin position="550"/>
        <end position="727"/>
    </location>
</feature>
<feature type="compositionally biased region" description="Low complexity" evidence="6">
    <location>
        <begin position="760"/>
        <end position="777"/>
    </location>
</feature>
<reference evidence="9 10" key="1">
    <citation type="submission" date="2016-08" db="EMBL/GenBank/DDBJ databases">
        <title>A Parts List for Fungal Cellulosomes Revealed by Comparative Genomics.</title>
        <authorList>
            <consortium name="DOE Joint Genome Institute"/>
            <person name="Haitjema C.H."/>
            <person name="Gilmore S.P."/>
            <person name="Henske J.K."/>
            <person name="Solomon K.V."/>
            <person name="De Groot R."/>
            <person name="Kuo A."/>
            <person name="Mondo S.J."/>
            <person name="Salamov A.A."/>
            <person name="Labutti K."/>
            <person name="Zhao Z."/>
            <person name="Chiniquy J."/>
            <person name="Barry K."/>
            <person name="Brewer H.M."/>
            <person name="Purvine S.O."/>
            <person name="Wright A.T."/>
            <person name="Boxma B."/>
            <person name="Van Alen T."/>
            <person name="Hackstein J.H."/>
            <person name="Baker S.E."/>
            <person name="Grigoriev I.V."/>
            <person name="O'Malley M.A."/>
        </authorList>
    </citation>
    <scope>NUCLEOTIDE SEQUENCE [LARGE SCALE GENOMIC DNA]</scope>
    <source>
        <strain evidence="9 10">S4</strain>
    </source>
</reference>
<keyword evidence="4 7" id="KW-0472">Membrane</keyword>
<dbReference type="PANTHER" id="PTHR16023:SF0">
    <property type="entry name" value="PROTEIN VAC14 HOMOLOG"/>
    <property type="match status" value="1"/>
</dbReference>
<keyword evidence="3" id="KW-0677">Repeat</keyword>
<organism evidence="9 10">
    <name type="scientific">Anaeromyces robustus</name>
    <dbReference type="NCBI Taxonomy" id="1754192"/>
    <lineage>
        <taxon>Eukaryota</taxon>
        <taxon>Fungi</taxon>
        <taxon>Fungi incertae sedis</taxon>
        <taxon>Chytridiomycota</taxon>
        <taxon>Chytridiomycota incertae sedis</taxon>
        <taxon>Neocallimastigomycetes</taxon>
        <taxon>Neocallimastigales</taxon>
        <taxon>Neocallimastigaceae</taxon>
        <taxon>Anaeromyces</taxon>
    </lineage>
</organism>
<feature type="region of interest" description="Disordered" evidence="6">
    <location>
        <begin position="760"/>
        <end position="797"/>
    </location>
</feature>
<feature type="coiled-coil region" evidence="5">
    <location>
        <begin position="294"/>
        <end position="355"/>
    </location>
</feature>
<keyword evidence="7" id="KW-0812">Transmembrane</keyword>
<dbReference type="STRING" id="1754192.A0A1Y1VPQ6"/>
<evidence type="ECO:0000256" key="1">
    <source>
        <dbReference type="ARBA" id="ARBA00004308"/>
    </source>
</evidence>
<dbReference type="InterPro" id="IPR016024">
    <property type="entry name" value="ARM-type_fold"/>
</dbReference>
<evidence type="ECO:0000256" key="6">
    <source>
        <dbReference type="SAM" id="MobiDB-lite"/>
    </source>
</evidence>
<dbReference type="GO" id="GO:0010008">
    <property type="term" value="C:endosome membrane"/>
    <property type="evidence" value="ECO:0007669"/>
    <property type="project" value="TreeGrafter"/>
</dbReference>
<comment type="caution">
    <text evidence="9">The sequence shown here is derived from an EMBL/GenBank/DDBJ whole genome shotgun (WGS) entry which is preliminary data.</text>
</comment>
<feature type="transmembrane region" description="Helical" evidence="7">
    <location>
        <begin position="430"/>
        <end position="447"/>
    </location>
</feature>
<dbReference type="AlphaFoldDB" id="A0A1Y1VPQ6"/>
<dbReference type="PANTHER" id="PTHR16023">
    <property type="entry name" value="TAX1 BINDING PROTEIN-RELATED"/>
    <property type="match status" value="1"/>
</dbReference>
<dbReference type="InterPro" id="IPR011989">
    <property type="entry name" value="ARM-like"/>
</dbReference>
<protein>
    <submittedName>
        <fullName evidence="9">ARM repeat-containing protein</fullName>
    </submittedName>
</protein>
<evidence type="ECO:0000313" key="10">
    <source>
        <dbReference type="Proteomes" id="UP000193944"/>
    </source>
</evidence>
<evidence type="ECO:0000313" key="9">
    <source>
        <dbReference type="EMBL" id="ORX63249.1"/>
    </source>
</evidence>
<dbReference type="EMBL" id="MCFG01000667">
    <property type="protein sequence ID" value="ORX63249.1"/>
    <property type="molecule type" value="Genomic_DNA"/>
</dbReference>
<dbReference type="GO" id="GO:0006661">
    <property type="term" value="P:phosphatidylinositol biosynthetic process"/>
    <property type="evidence" value="ECO:0007669"/>
    <property type="project" value="InterPro"/>
</dbReference>
<dbReference type="Pfam" id="PF12755">
    <property type="entry name" value="Vac14_Fab1_bd"/>
    <property type="match status" value="1"/>
</dbReference>